<gene>
    <name evidence="1" type="ORF">VNO77_37674</name>
</gene>
<dbReference type="Proteomes" id="UP001367508">
    <property type="component" value="Unassembled WGS sequence"/>
</dbReference>
<keyword evidence="2" id="KW-1185">Reference proteome</keyword>
<dbReference type="EMBL" id="JAYMYQ010000009">
    <property type="protein sequence ID" value="KAK7313186.1"/>
    <property type="molecule type" value="Genomic_DNA"/>
</dbReference>
<evidence type="ECO:0000313" key="2">
    <source>
        <dbReference type="Proteomes" id="UP001367508"/>
    </source>
</evidence>
<reference evidence="1 2" key="1">
    <citation type="submission" date="2024-01" db="EMBL/GenBank/DDBJ databases">
        <title>The genomes of 5 underutilized Papilionoideae crops provide insights into root nodulation and disease resistanc.</title>
        <authorList>
            <person name="Jiang F."/>
        </authorList>
    </citation>
    <scope>NUCLEOTIDE SEQUENCE [LARGE SCALE GENOMIC DNA]</scope>
    <source>
        <strain evidence="1">LVBAO_FW01</strain>
        <tissue evidence="1">Leaves</tissue>
    </source>
</reference>
<organism evidence="1 2">
    <name type="scientific">Canavalia gladiata</name>
    <name type="common">Sword bean</name>
    <name type="synonym">Dolichos gladiatus</name>
    <dbReference type="NCBI Taxonomy" id="3824"/>
    <lineage>
        <taxon>Eukaryota</taxon>
        <taxon>Viridiplantae</taxon>
        <taxon>Streptophyta</taxon>
        <taxon>Embryophyta</taxon>
        <taxon>Tracheophyta</taxon>
        <taxon>Spermatophyta</taxon>
        <taxon>Magnoliopsida</taxon>
        <taxon>eudicotyledons</taxon>
        <taxon>Gunneridae</taxon>
        <taxon>Pentapetalae</taxon>
        <taxon>rosids</taxon>
        <taxon>fabids</taxon>
        <taxon>Fabales</taxon>
        <taxon>Fabaceae</taxon>
        <taxon>Papilionoideae</taxon>
        <taxon>50 kb inversion clade</taxon>
        <taxon>NPAAA clade</taxon>
        <taxon>indigoferoid/millettioid clade</taxon>
        <taxon>Phaseoleae</taxon>
        <taxon>Canavalia</taxon>
    </lineage>
</organism>
<accession>A0AAN9KAS1</accession>
<evidence type="ECO:0000313" key="1">
    <source>
        <dbReference type="EMBL" id="KAK7313186.1"/>
    </source>
</evidence>
<protein>
    <submittedName>
        <fullName evidence="1">Uncharacterized protein</fullName>
    </submittedName>
</protein>
<name>A0AAN9KAS1_CANGL</name>
<dbReference type="AlphaFoldDB" id="A0AAN9KAS1"/>
<proteinExistence type="predicted"/>
<comment type="caution">
    <text evidence="1">The sequence shown here is derived from an EMBL/GenBank/DDBJ whole genome shotgun (WGS) entry which is preliminary data.</text>
</comment>
<sequence>MNWQPCLQSIQPKIGSHYDDIRSQTSSRSSRCMKLVNESRMHGSQSTTLWKMALNWLPIHGKYSCRKTPKAILKLRRNPYSPSETQHVFRDPRLRLYIANQNHSRPINRNGPDGYKQNLRVTCP</sequence>